<feature type="domain" description="Biotin carboxylation" evidence="15">
    <location>
        <begin position="3"/>
        <end position="446"/>
    </location>
</feature>
<reference evidence="16 17" key="1">
    <citation type="submission" date="2014-06" db="EMBL/GenBank/DDBJ databases">
        <title>Whole Genome Sequences of Three Symbiotic Endozoicomonas Bacteria.</title>
        <authorList>
            <person name="Neave M.J."/>
            <person name="Apprill A."/>
            <person name="Voolstra C.R."/>
        </authorList>
    </citation>
    <scope>NUCLEOTIDE SEQUENCE [LARGE SCALE GENOMIC DNA]</scope>
    <source>
        <strain evidence="16 17">DSM 25634</strain>
    </source>
</reference>
<dbReference type="InterPro" id="IPR011761">
    <property type="entry name" value="ATP-grasp"/>
</dbReference>
<feature type="domain" description="Lipoyl-binding" evidence="13">
    <location>
        <begin position="574"/>
        <end position="654"/>
    </location>
</feature>
<dbReference type="InterPro" id="IPR005479">
    <property type="entry name" value="CPAse_ATP-bd"/>
</dbReference>
<keyword evidence="7 12" id="KW-0547">Nucleotide-binding</keyword>
<dbReference type="FunFam" id="3.30.1490.20:FF:000003">
    <property type="entry name" value="acetyl-CoA carboxylase isoform X1"/>
    <property type="match status" value="1"/>
</dbReference>
<dbReference type="RefSeq" id="WP_034836591.1">
    <property type="nucleotide sequence ID" value="NZ_JOKH01000002.1"/>
</dbReference>
<comment type="function">
    <text evidence="2">This protein is a component of the acetyl coenzyme A carboxylase complex; first, biotin carboxylase catalyzes the carboxylation of the carrier protein and then the transcarboxylase transfers the carboxyl group to form malonyl-CoA.</text>
</comment>
<dbReference type="SUPFAM" id="SSF52440">
    <property type="entry name" value="PreATP-grasp domain"/>
    <property type="match status" value="1"/>
</dbReference>
<evidence type="ECO:0000256" key="1">
    <source>
        <dbReference type="ARBA" id="ARBA00001953"/>
    </source>
</evidence>
<dbReference type="Pfam" id="PF02785">
    <property type="entry name" value="Biotin_carb_C"/>
    <property type="match status" value="1"/>
</dbReference>
<dbReference type="Gene3D" id="2.40.50.100">
    <property type="match status" value="1"/>
</dbReference>
<evidence type="ECO:0000256" key="11">
    <source>
        <dbReference type="ARBA" id="ARBA00048600"/>
    </source>
</evidence>
<dbReference type="InterPro" id="IPR050856">
    <property type="entry name" value="Biotin_carboxylase_complex"/>
</dbReference>
<accession>A0A081NJ00</accession>
<dbReference type="FunFam" id="3.30.470.20:FF:000028">
    <property type="entry name" value="Methylcrotonoyl-CoA carboxylase subunit alpha, mitochondrial"/>
    <property type="match status" value="1"/>
</dbReference>
<evidence type="ECO:0000259" key="14">
    <source>
        <dbReference type="PROSITE" id="PS50975"/>
    </source>
</evidence>
<comment type="cofactor">
    <cofactor evidence="1">
        <name>biotin</name>
        <dbReference type="ChEBI" id="CHEBI:57586"/>
    </cofactor>
</comment>
<gene>
    <name evidence="16" type="ORF">GZ78_13055</name>
</gene>
<dbReference type="PROSITE" id="PS50968">
    <property type="entry name" value="BIOTINYL_LIPOYL"/>
    <property type="match status" value="1"/>
</dbReference>
<sequence length="660" mass="72272">MPSLNKILVANRGEIAVRVIRTAKAMGYRTVAVYSEADHDALHTSLADEAVLIGAPEVSASYLNQESILAAAHATGADAIHPGYGFLSENTDFSEACARSGITFIGPDARAIELMGNKRQAKIAMLEAGVPCIPGYEGADQSDETLQSEARRIGFPIMVKAAAGGGGRGMRQVDDEASLLENLKSARSEATNAFGSGELILEKAIVEPRHIEIQVFADRQGHCIYLGERDCSIQRRFQKVVEESPSPFMTDSLRQQMGEAAVRAALSCDYVGAGTVEFLVDHDRNFYFLEMNTRLQVEHPVTELVAGVDLVAWQITVAEGHSLPLSQEQVSLNGHAIEVRLYAEDPADNFLPQTGQILDWQPPGEVRVDHGIQTNQTVSPFYDPILAKVIAYGSDRETARRKLICALEDMKLLGVKHNQHFLSQILKEPVFAEGQATTAFLNQQFEDDAFCLPAETLLLSSALAALIFFQLENPGHDKRQVWGATRFAPWLYKLHCDTNGEEQDYPVSLTVTEKNHYQIQSGDQTHTLNLLSIDDQRMKYSVDGRTQYCHFVLSAGQLHLSTLQGNTLWQNQTHAPAQSSNQSGDGRVLASMDGVIIDVLAKPGDRVEVGQTVMVLEAMKMEHALKARVSGTVETVSSTAGDQVKTRQCLLEIVAEEAEG</sequence>
<dbReference type="Proteomes" id="UP000028073">
    <property type="component" value="Unassembled WGS sequence"/>
</dbReference>
<feature type="domain" description="ATP-grasp" evidence="14">
    <location>
        <begin position="122"/>
        <end position="319"/>
    </location>
</feature>
<dbReference type="PROSITE" id="PS50975">
    <property type="entry name" value="ATP_GRASP"/>
    <property type="match status" value="1"/>
</dbReference>
<dbReference type="InterPro" id="IPR001882">
    <property type="entry name" value="Biotin_BS"/>
</dbReference>
<dbReference type="Pfam" id="PF00364">
    <property type="entry name" value="Biotin_lipoyl"/>
    <property type="match status" value="1"/>
</dbReference>
<proteinExistence type="predicted"/>
<evidence type="ECO:0000256" key="8">
    <source>
        <dbReference type="ARBA" id="ARBA00022840"/>
    </source>
</evidence>
<dbReference type="SUPFAM" id="SSF56059">
    <property type="entry name" value="Glutathione synthetase ATP-binding domain-like"/>
    <property type="match status" value="1"/>
</dbReference>
<dbReference type="PROSITE" id="PS00188">
    <property type="entry name" value="BIOTIN"/>
    <property type="match status" value="1"/>
</dbReference>
<evidence type="ECO:0000313" key="16">
    <source>
        <dbReference type="EMBL" id="KEQ18423.1"/>
    </source>
</evidence>
<evidence type="ECO:0000259" key="13">
    <source>
        <dbReference type="PROSITE" id="PS50968"/>
    </source>
</evidence>
<evidence type="ECO:0000256" key="6">
    <source>
        <dbReference type="ARBA" id="ARBA00022598"/>
    </source>
</evidence>
<evidence type="ECO:0000256" key="10">
    <source>
        <dbReference type="ARBA" id="ARBA00033786"/>
    </source>
</evidence>
<dbReference type="NCBIfam" id="NF006367">
    <property type="entry name" value="PRK08591.1"/>
    <property type="match status" value="1"/>
</dbReference>
<comment type="subunit">
    <text evidence="4">Acetyl-CoA carboxylase is a heterohexamer of biotin carboxyl carrier protein, biotin carboxylase and the two subunits of carboxyl transferase in a 2:2 complex.</text>
</comment>
<keyword evidence="6" id="KW-0436">Ligase</keyword>
<dbReference type="GO" id="GO:0005524">
    <property type="term" value="F:ATP binding"/>
    <property type="evidence" value="ECO:0007669"/>
    <property type="project" value="UniProtKB-UniRule"/>
</dbReference>
<protein>
    <recommendedName>
        <fullName evidence="5">Biotin carboxylase</fullName>
    </recommendedName>
    <alternativeName>
        <fullName evidence="10">Acetyl-coenzyme A carboxylase biotin carboxylase subunit A</fullName>
    </alternativeName>
</protein>
<dbReference type="InterPro" id="IPR011053">
    <property type="entry name" value="Single_hybrid_motif"/>
</dbReference>
<evidence type="ECO:0000256" key="2">
    <source>
        <dbReference type="ARBA" id="ARBA00003761"/>
    </source>
</evidence>
<dbReference type="InterPro" id="IPR011764">
    <property type="entry name" value="Biotin_carboxylation_dom"/>
</dbReference>
<dbReference type="InterPro" id="IPR005481">
    <property type="entry name" value="BC-like_N"/>
</dbReference>
<evidence type="ECO:0000256" key="9">
    <source>
        <dbReference type="ARBA" id="ARBA00023267"/>
    </source>
</evidence>
<dbReference type="Gene3D" id="3.30.470.20">
    <property type="entry name" value="ATP-grasp fold, B domain"/>
    <property type="match status" value="1"/>
</dbReference>
<dbReference type="GO" id="GO:0046872">
    <property type="term" value="F:metal ion binding"/>
    <property type="evidence" value="ECO:0007669"/>
    <property type="project" value="InterPro"/>
</dbReference>
<keyword evidence="8 12" id="KW-0067">ATP-binding</keyword>
<dbReference type="AlphaFoldDB" id="A0A081NJ00"/>
<dbReference type="PANTHER" id="PTHR18866">
    <property type="entry name" value="CARBOXYLASE:PYRUVATE/ACETYL-COA/PROPIONYL-COA CARBOXYLASE"/>
    <property type="match status" value="1"/>
</dbReference>
<organism evidence="16 17">
    <name type="scientific">Endozoicomonas numazuensis</name>
    <dbReference type="NCBI Taxonomy" id="1137799"/>
    <lineage>
        <taxon>Bacteria</taxon>
        <taxon>Pseudomonadati</taxon>
        <taxon>Pseudomonadota</taxon>
        <taxon>Gammaproteobacteria</taxon>
        <taxon>Oceanospirillales</taxon>
        <taxon>Endozoicomonadaceae</taxon>
        <taxon>Endozoicomonas</taxon>
    </lineage>
</organism>
<dbReference type="PROSITE" id="PS00866">
    <property type="entry name" value="CPSASE_1"/>
    <property type="match status" value="1"/>
</dbReference>
<keyword evidence="17" id="KW-1185">Reference proteome</keyword>
<dbReference type="InterPro" id="IPR016185">
    <property type="entry name" value="PreATP-grasp_dom_sf"/>
</dbReference>
<dbReference type="OrthoDB" id="9763189at2"/>
<dbReference type="PROSITE" id="PS50979">
    <property type="entry name" value="BC"/>
    <property type="match status" value="1"/>
</dbReference>
<dbReference type="InterPro" id="IPR011054">
    <property type="entry name" value="Rudment_hybrid_motif"/>
</dbReference>
<dbReference type="InterPro" id="IPR005482">
    <property type="entry name" value="Biotin_COase_C"/>
</dbReference>
<dbReference type="Pfam" id="PF02786">
    <property type="entry name" value="CPSase_L_D2"/>
    <property type="match status" value="1"/>
</dbReference>
<dbReference type="GO" id="GO:0004075">
    <property type="term" value="F:biotin carboxylase activity"/>
    <property type="evidence" value="ECO:0007669"/>
    <property type="project" value="UniProtKB-EC"/>
</dbReference>
<comment type="caution">
    <text evidence="16">The sequence shown here is derived from an EMBL/GenBank/DDBJ whole genome shotgun (WGS) entry which is preliminary data.</text>
</comment>
<keyword evidence="9" id="KW-0092">Biotin</keyword>
<dbReference type="STRING" id="1137799.GZ78_13055"/>
<dbReference type="CDD" id="cd06850">
    <property type="entry name" value="biotinyl_domain"/>
    <property type="match status" value="1"/>
</dbReference>
<evidence type="ECO:0000256" key="3">
    <source>
        <dbReference type="ARBA" id="ARBA00004956"/>
    </source>
</evidence>
<comment type="catalytic activity">
    <reaction evidence="11">
        <text>N(6)-biotinyl-L-lysyl-[protein] + hydrogencarbonate + ATP = N(6)-carboxybiotinyl-L-lysyl-[protein] + ADP + phosphate + H(+)</text>
        <dbReference type="Rhea" id="RHEA:13501"/>
        <dbReference type="Rhea" id="RHEA-COMP:10505"/>
        <dbReference type="Rhea" id="RHEA-COMP:10506"/>
        <dbReference type="ChEBI" id="CHEBI:15378"/>
        <dbReference type="ChEBI" id="CHEBI:17544"/>
        <dbReference type="ChEBI" id="CHEBI:30616"/>
        <dbReference type="ChEBI" id="CHEBI:43474"/>
        <dbReference type="ChEBI" id="CHEBI:83144"/>
        <dbReference type="ChEBI" id="CHEBI:83145"/>
        <dbReference type="ChEBI" id="CHEBI:456216"/>
        <dbReference type="EC" id="6.3.4.14"/>
    </reaction>
</comment>
<dbReference type="FunFam" id="3.40.50.20:FF:000010">
    <property type="entry name" value="Propionyl-CoA carboxylase subunit alpha"/>
    <property type="match status" value="1"/>
</dbReference>
<comment type="pathway">
    <text evidence="3">Lipid metabolism; malonyl-CoA biosynthesis; malonyl-CoA from acetyl-CoA: step 1/1.</text>
</comment>
<dbReference type="PROSITE" id="PS00867">
    <property type="entry name" value="CPSASE_2"/>
    <property type="match status" value="1"/>
</dbReference>
<dbReference type="PANTHER" id="PTHR18866:SF33">
    <property type="entry name" value="METHYLCROTONOYL-COA CARBOXYLASE SUBUNIT ALPHA, MITOCHONDRIAL-RELATED"/>
    <property type="match status" value="1"/>
</dbReference>
<evidence type="ECO:0000256" key="7">
    <source>
        <dbReference type="ARBA" id="ARBA00022741"/>
    </source>
</evidence>
<dbReference type="SMART" id="SM00878">
    <property type="entry name" value="Biotin_carb_C"/>
    <property type="match status" value="1"/>
</dbReference>
<dbReference type="Pfam" id="PF00289">
    <property type="entry name" value="Biotin_carb_N"/>
    <property type="match status" value="1"/>
</dbReference>
<evidence type="ECO:0000256" key="5">
    <source>
        <dbReference type="ARBA" id="ARBA00017242"/>
    </source>
</evidence>
<name>A0A081NJ00_9GAMM</name>
<evidence type="ECO:0000256" key="12">
    <source>
        <dbReference type="PROSITE-ProRule" id="PRU00409"/>
    </source>
</evidence>
<evidence type="ECO:0000256" key="4">
    <source>
        <dbReference type="ARBA" id="ARBA00011750"/>
    </source>
</evidence>
<dbReference type="eggNOG" id="COG4770">
    <property type="taxonomic scope" value="Bacteria"/>
</dbReference>
<evidence type="ECO:0000259" key="15">
    <source>
        <dbReference type="PROSITE" id="PS50979"/>
    </source>
</evidence>
<dbReference type="SUPFAM" id="SSF51230">
    <property type="entry name" value="Single hybrid motif"/>
    <property type="match status" value="1"/>
</dbReference>
<dbReference type="SUPFAM" id="SSF51246">
    <property type="entry name" value="Rudiment single hybrid motif"/>
    <property type="match status" value="1"/>
</dbReference>
<dbReference type="EMBL" id="JOKH01000002">
    <property type="protein sequence ID" value="KEQ18423.1"/>
    <property type="molecule type" value="Genomic_DNA"/>
</dbReference>
<dbReference type="InterPro" id="IPR000089">
    <property type="entry name" value="Biotin_lipoyl"/>
</dbReference>
<evidence type="ECO:0000313" key="17">
    <source>
        <dbReference type="Proteomes" id="UP000028073"/>
    </source>
</evidence>